<feature type="transmembrane region" description="Helical" evidence="7">
    <location>
        <begin position="200"/>
        <end position="223"/>
    </location>
</feature>
<dbReference type="RefSeq" id="WP_085759709.1">
    <property type="nucleotide sequence ID" value="NZ_CP019343.1"/>
</dbReference>
<evidence type="ECO:0000256" key="3">
    <source>
        <dbReference type="ARBA" id="ARBA00022475"/>
    </source>
</evidence>
<dbReference type="EMBL" id="CP019343">
    <property type="protein sequence ID" value="ARN75527.1"/>
    <property type="molecule type" value="Genomic_DNA"/>
</dbReference>
<reference evidence="8 9" key="1">
    <citation type="submission" date="2016-11" db="EMBL/GenBank/DDBJ databases">
        <title>Trade-off between light-utilization and light-protection in marine flavobacteria.</title>
        <authorList>
            <person name="Kumagai Y."/>
        </authorList>
    </citation>
    <scope>NUCLEOTIDE SEQUENCE [LARGE SCALE GENOMIC DNA]</scope>
    <source>
        <strain evidence="8 9">NBRC 107125</strain>
    </source>
</reference>
<feature type="transmembrane region" description="Helical" evidence="7">
    <location>
        <begin position="52"/>
        <end position="70"/>
    </location>
</feature>
<keyword evidence="5 7" id="KW-1133">Transmembrane helix</keyword>
<keyword evidence="3" id="KW-1003">Cell membrane</keyword>
<evidence type="ECO:0000256" key="4">
    <source>
        <dbReference type="ARBA" id="ARBA00022692"/>
    </source>
</evidence>
<feature type="transmembrane region" description="Helical" evidence="7">
    <location>
        <begin position="28"/>
        <end position="46"/>
    </location>
</feature>
<keyword evidence="6 7" id="KW-0472">Membrane</keyword>
<dbReference type="GO" id="GO:0005886">
    <property type="term" value="C:plasma membrane"/>
    <property type="evidence" value="ECO:0007669"/>
    <property type="project" value="UniProtKB-SubCell"/>
</dbReference>
<evidence type="ECO:0000256" key="5">
    <source>
        <dbReference type="ARBA" id="ARBA00022989"/>
    </source>
</evidence>
<feature type="transmembrane region" description="Helical" evidence="7">
    <location>
        <begin position="169"/>
        <end position="188"/>
    </location>
</feature>
<organism evidence="8 9">
    <name type="scientific">Oceanicoccus sagamiensis</name>
    <dbReference type="NCBI Taxonomy" id="716816"/>
    <lineage>
        <taxon>Bacteria</taxon>
        <taxon>Pseudomonadati</taxon>
        <taxon>Pseudomonadota</taxon>
        <taxon>Gammaproteobacteria</taxon>
        <taxon>Cellvibrionales</taxon>
        <taxon>Spongiibacteraceae</taxon>
        <taxon>Oceanicoccus</taxon>
    </lineage>
</organism>
<dbReference type="Proteomes" id="UP000193450">
    <property type="component" value="Chromosome"/>
</dbReference>
<evidence type="ECO:0000256" key="2">
    <source>
        <dbReference type="ARBA" id="ARBA00010350"/>
    </source>
</evidence>
<accession>A0A1X9NL13</accession>
<dbReference type="OrthoDB" id="9813298at2"/>
<dbReference type="InterPro" id="IPR006213">
    <property type="entry name" value="Bax_inhbtr1_CS"/>
</dbReference>
<feature type="transmembrane region" description="Helical" evidence="7">
    <location>
        <begin position="142"/>
        <end position="163"/>
    </location>
</feature>
<proteinExistence type="inferred from homology"/>
<evidence type="ECO:0000256" key="6">
    <source>
        <dbReference type="ARBA" id="ARBA00023136"/>
    </source>
</evidence>
<keyword evidence="4 7" id="KW-0812">Transmembrane</keyword>
<dbReference type="InterPro" id="IPR006214">
    <property type="entry name" value="Bax_inhibitor_1-related"/>
</dbReference>
<sequence length="229" mass="24361">MRDNPVFSSQSGSADSALSTNKVLRNTYMMLAMTMMVSAITAGLSMWMNVGYGAGMIMMIAAIVLIWFVLPKTANSSSGIYVVFAFTALMGAALGPTLNRYLAMSNGGEIVMQALGGTALVFFSLSGYVLTTRKDFSFMGGFLMTGLVVLVMVALALMVGSMFGFHMPAASLALSAGIVLLMSGFILFDTSRIINGGETNYLMATVSLYLNIYNLFTSLLHILGVMGDD</sequence>
<keyword evidence="9" id="KW-1185">Reference proteome</keyword>
<dbReference type="KEGG" id="osg:BST96_16275"/>
<dbReference type="PROSITE" id="PS01243">
    <property type="entry name" value="BI1"/>
    <property type="match status" value="1"/>
</dbReference>
<comment type="similarity">
    <text evidence="2 7">Belongs to the BI1 family.</text>
</comment>
<name>A0A1X9NL13_9GAMM</name>
<dbReference type="CDD" id="cd10433">
    <property type="entry name" value="YccA_like"/>
    <property type="match status" value="1"/>
</dbReference>
<dbReference type="Pfam" id="PF01027">
    <property type="entry name" value="Bax1-I"/>
    <property type="match status" value="1"/>
</dbReference>
<protein>
    <submittedName>
        <fullName evidence="8">BAX inhibitor protein</fullName>
    </submittedName>
</protein>
<evidence type="ECO:0000256" key="7">
    <source>
        <dbReference type="RuleBase" id="RU004379"/>
    </source>
</evidence>
<comment type="subcellular location">
    <subcellularLocation>
        <location evidence="1">Cell membrane</location>
        <topology evidence="1">Multi-pass membrane protein</topology>
    </subcellularLocation>
</comment>
<gene>
    <name evidence="8" type="ORF">BST96_16275</name>
</gene>
<dbReference type="AlphaFoldDB" id="A0A1X9NL13"/>
<dbReference type="PANTHER" id="PTHR23291">
    <property type="entry name" value="BAX INHIBITOR-RELATED"/>
    <property type="match status" value="1"/>
</dbReference>
<feature type="transmembrane region" description="Helical" evidence="7">
    <location>
        <begin position="79"/>
        <end position="98"/>
    </location>
</feature>
<dbReference type="STRING" id="716816.BST96_16275"/>
<evidence type="ECO:0000313" key="9">
    <source>
        <dbReference type="Proteomes" id="UP000193450"/>
    </source>
</evidence>
<evidence type="ECO:0000313" key="8">
    <source>
        <dbReference type="EMBL" id="ARN75527.1"/>
    </source>
</evidence>
<evidence type="ECO:0000256" key="1">
    <source>
        <dbReference type="ARBA" id="ARBA00004651"/>
    </source>
</evidence>
<dbReference type="PANTHER" id="PTHR23291:SF115">
    <property type="entry name" value="MODULATOR OF FTSH PROTEASE YCCA"/>
    <property type="match status" value="1"/>
</dbReference>
<feature type="transmembrane region" description="Helical" evidence="7">
    <location>
        <begin position="110"/>
        <end position="130"/>
    </location>
</feature>